<reference evidence="2 3" key="1">
    <citation type="submission" date="2019-07" db="EMBL/GenBank/DDBJ databases">
        <title>Draft genome sequence of Haloferax volcanii SS0101, isolated from salt farm in Samut Sakhon, Thailand.</title>
        <authorList>
            <person name="Wanthongcharoen S."/>
            <person name="Yamprayoonswat W."/>
            <person name="Ruangsuj P."/>
            <person name="Thongpramul N."/>
            <person name="Jumpathong W."/>
            <person name="Sittihan S."/>
            <person name="Kanjanavas P."/>
            <person name="Yasawong M."/>
        </authorList>
    </citation>
    <scope>NUCLEOTIDE SEQUENCE [LARGE SCALE GENOMIC DNA]</scope>
    <source>
        <strain evidence="2 3">SS0101</strain>
    </source>
</reference>
<evidence type="ECO:0000313" key="2">
    <source>
        <dbReference type="EMBL" id="TVT95196.1"/>
    </source>
</evidence>
<evidence type="ECO:0000313" key="3">
    <source>
        <dbReference type="Proteomes" id="UP000320212"/>
    </source>
</evidence>
<feature type="region of interest" description="Disordered" evidence="1">
    <location>
        <begin position="29"/>
        <end position="48"/>
    </location>
</feature>
<dbReference type="Pfam" id="PF26044">
    <property type="entry name" value="Antitox_halo"/>
    <property type="match status" value="1"/>
</dbReference>
<evidence type="ECO:0000256" key="1">
    <source>
        <dbReference type="SAM" id="MobiDB-lite"/>
    </source>
</evidence>
<organism evidence="2 3">
    <name type="scientific">Haloferax volcanii</name>
    <name type="common">Halobacterium volcanii</name>
    <dbReference type="NCBI Taxonomy" id="2246"/>
    <lineage>
        <taxon>Archaea</taxon>
        <taxon>Methanobacteriati</taxon>
        <taxon>Methanobacteriota</taxon>
        <taxon>Stenosarchaea group</taxon>
        <taxon>Halobacteria</taxon>
        <taxon>Halobacteriales</taxon>
        <taxon>Haloferacaceae</taxon>
        <taxon>Haloferax</taxon>
    </lineage>
</organism>
<dbReference type="InterPro" id="IPR058985">
    <property type="entry name" value="Antitox_halobact"/>
</dbReference>
<dbReference type="AlphaFoldDB" id="A0A558GBR7"/>
<feature type="compositionally biased region" description="Polar residues" evidence="1">
    <location>
        <begin position="30"/>
        <end position="42"/>
    </location>
</feature>
<gene>
    <name evidence="2" type="ORF">FQA18_07770</name>
</gene>
<sequence>MVVFYMLNGHTFGYGDEIRALLPALRPTKLPSTPKQQSSTSERALVATDKETHSMFDTEMASSTDSSATVDEEVRRLYERYQAAESDAQRHQITLEMGKPDGRRHAEVYAALEDELFVMLLDLSVASDGVASIRQRVSRSGHR</sequence>
<comment type="caution">
    <text evidence="2">The sequence shown here is derived from an EMBL/GenBank/DDBJ whole genome shotgun (WGS) entry which is preliminary data.</text>
</comment>
<protein>
    <submittedName>
        <fullName evidence="2">Uncharacterized protein</fullName>
    </submittedName>
</protein>
<accession>A0A558GBR7</accession>
<dbReference type="Proteomes" id="UP000320212">
    <property type="component" value="Unassembled WGS sequence"/>
</dbReference>
<proteinExistence type="predicted"/>
<name>A0A558GBR7_HALVO</name>
<dbReference type="EMBL" id="VMTR01000039">
    <property type="protein sequence ID" value="TVT95196.1"/>
    <property type="molecule type" value="Genomic_DNA"/>
</dbReference>